<feature type="domain" description="Double zinc ribbon" evidence="3">
    <location>
        <begin position="17"/>
        <end position="76"/>
    </location>
</feature>
<evidence type="ECO:0000259" key="3">
    <source>
        <dbReference type="Pfam" id="PF18912"/>
    </source>
</evidence>
<dbReference type="Pfam" id="PF00156">
    <property type="entry name" value="Pribosyltran"/>
    <property type="match status" value="1"/>
</dbReference>
<gene>
    <name evidence="4" type="ORF">FHP25_19285</name>
</gene>
<protein>
    <submittedName>
        <fullName evidence="4">ComF family protein</fullName>
    </submittedName>
</protein>
<dbReference type="PANTHER" id="PTHR47505">
    <property type="entry name" value="DNA UTILIZATION PROTEIN YHGH"/>
    <property type="match status" value="1"/>
</dbReference>
<feature type="domain" description="Phosphoribosyltransferase" evidence="2">
    <location>
        <begin position="200"/>
        <end position="245"/>
    </location>
</feature>
<dbReference type="SUPFAM" id="SSF53271">
    <property type="entry name" value="PRTase-like"/>
    <property type="match status" value="1"/>
</dbReference>
<evidence type="ECO:0000313" key="5">
    <source>
        <dbReference type="Proteomes" id="UP000321638"/>
    </source>
</evidence>
<keyword evidence="5" id="KW-1185">Reference proteome</keyword>
<name>A0A5C8PK46_9HYPH</name>
<dbReference type="EMBL" id="VDUZ01000022">
    <property type="protein sequence ID" value="TXL73896.1"/>
    <property type="molecule type" value="Genomic_DNA"/>
</dbReference>
<reference evidence="4 5" key="1">
    <citation type="submission" date="2019-06" db="EMBL/GenBank/DDBJ databases">
        <title>New taxonomy in bacterial strain CC-CFT640, isolated from vineyard.</title>
        <authorList>
            <person name="Lin S.-Y."/>
            <person name="Tsai C.-F."/>
            <person name="Young C.-C."/>
        </authorList>
    </citation>
    <scope>NUCLEOTIDE SEQUENCE [LARGE SCALE GENOMIC DNA]</scope>
    <source>
        <strain evidence="4 5">CC-CFT640</strain>
    </source>
</reference>
<dbReference type="Gene3D" id="3.40.50.2020">
    <property type="match status" value="1"/>
</dbReference>
<dbReference type="InterPro" id="IPR029057">
    <property type="entry name" value="PRTase-like"/>
</dbReference>
<dbReference type="PANTHER" id="PTHR47505:SF1">
    <property type="entry name" value="DNA UTILIZATION PROTEIN YHGH"/>
    <property type="match status" value="1"/>
</dbReference>
<dbReference type="InterPro" id="IPR000836">
    <property type="entry name" value="PRTase_dom"/>
</dbReference>
<dbReference type="InterPro" id="IPR051910">
    <property type="entry name" value="ComF/GntX_DNA_util-trans"/>
</dbReference>
<proteinExistence type="inferred from homology"/>
<dbReference type="CDD" id="cd06223">
    <property type="entry name" value="PRTases_typeI"/>
    <property type="match status" value="1"/>
</dbReference>
<comment type="similarity">
    <text evidence="1">Belongs to the ComF/GntX family.</text>
</comment>
<evidence type="ECO:0000256" key="1">
    <source>
        <dbReference type="ARBA" id="ARBA00008007"/>
    </source>
</evidence>
<dbReference type="AlphaFoldDB" id="A0A5C8PK46"/>
<accession>A0A5C8PK46</accession>
<dbReference type="InterPro" id="IPR044005">
    <property type="entry name" value="DZR_2"/>
</dbReference>
<sequence length="253" mass="27808">MDLNPVRAAMQRYGRAALDVLLPPQCLSCSAAVDMPGMLCAACWSRIAFITPPLCACCGIPFEVDAGPDTLCAACMAKRPRYRRARAAFAYTDESRRLVLMFKHADRLDPAPTFGRWLAQAGAVLLADADLIAPVPLHRWRLLWRRYNQSAELARALAGHGPARVVPDLLVRHRRTPSQVALNARERRRNVAGAFRVHSHHRDAVRDKTVLLIDDVLTTGATVEACARALLLAGAAAVDVLTLARVVRPQLRL</sequence>
<evidence type="ECO:0000259" key="2">
    <source>
        <dbReference type="Pfam" id="PF00156"/>
    </source>
</evidence>
<evidence type="ECO:0000313" key="4">
    <source>
        <dbReference type="EMBL" id="TXL73896.1"/>
    </source>
</evidence>
<dbReference type="Proteomes" id="UP000321638">
    <property type="component" value="Unassembled WGS sequence"/>
</dbReference>
<comment type="caution">
    <text evidence="4">The sequence shown here is derived from an EMBL/GenBank/DDBJ whole genome shotgun (WGS) entry which is preliminary data.</text>
</comment>
<dbReference type="Pfam" id="PF18912">
    <property type="entry name" value="DZR_2"/>
    <property type="match status" value="1"/>
</dbReference>
<dbReference type="OrthoDB" id="9779910at2"/>
<organism evidence="4 5">
    <name type="scientific">Vineibacter terrae</name>
    <dbReference type="NCBI Taxonomy" id="2586908"/>
    <lineage>
        <taxon>Bacteria</taxon>
        <taxon>Pseudomonadati</taxon>
        <taxon>Pseudomonadota</taxon>
        <taxon>Alphaproteobacteria</taxon>
        <taxon>Hyphomicrobiales</taxon>
        <taxon>Vineibacter</taxon>
    </lineage>
</organism>